<feature type="domain" description="Anti-sigma K factor RskA C-terminal" evidence="2">
    <location>
        <begin position="112"/>
        <end position="254"/>
    </location>
</feature>
<keyword evidence="1" id="KW-1133">Transmembrane helix</keyword>
<reference evidence="4" key="1">
    <citation type="submission" date="2018-12" db="EMBL/GenBank/DDBJ databases">
        <title>Genome sequence of Peanibacillus sp.</title>
        <authorList>
            <person name="Subramani G."/>
            <person name="Srinivasan S."/>
            <person name="Kim M.K."/>
        </authorList>
    </citation>
    <scope>NUCLEOTIDE SEQUENCE [LARGE SCALE GENOMIC DNA]</scope>
    <source>
        <strain evidence="4">18JY67-1</strain>
    </source>
</reference>
<evidence type="ECO:0000313" key="4">
    <source>
        <dbReference type="Proteomes" id="UP000272528"/>
    </source>
</evidence>
<organism evidence="3 4">
    <name type="scientific">Paenibacillus albus</name>
    <dbReference type="NCBI Taxonomy" id="2495582"/>
    <lineage>
        <taxon>Bacteria</taxon>
        <taxon>Bacillati</taxon>
        <taxon>Bacillota</taxon>
        <taxon>Bacilli</taxon>
        <taxon>Bacillales</taxon>
        <taxon>Paenibacillaceae</taxon>
        <taxon>Paenibacillus</taxon>
    </lineage>
</organism>
<keyword evidence="4" id="KW-1185">Reference proteome</keyword>
<proteinExistence type="predicted"/>
<dbReference type="Pfam" id="PF10099">
    <property type="entry name" value="RskA_C"/>
    <property type="match status" value="1"/>
</dbReference>
<dbReference type="OrthoDB" id="2662941at2"/>
<dbReference type="Proteomes" id="UP000272528">
    <property type="component" value="Chromosome"/>
</dbReference>
<name>A0A3S9A636_9BACL</name>
<gene>
    <name evidence="3" type="ORF">EJC50_17110</name>
</gene>
<dbReference type="GO" id="GO:0005886">
    <property type="term" value="C:plasma membrane"/>
    <property type="evidence" value="ECO:0007669"/>
    <property type="project" value="InterPro"/>
</dbReference>
<dbReference type="PANTHER" id="PTHR37461:SF1">
    <property type="entry name" value="ANTI-SIGMA-K FACTOR RSKA"/>
    <property type="match status" value="1"/>
</dbReference>
<keyword evidence="1" id="KW-0812">Transmembrane</keyword>
<protein>
    <submittedName>
        <fullName evidence="3">Anti-sigma factor</fullName>
    </submittedName>
</protein>
<dbReference type="InterPro" id="IPR018764">
    <property type="entry name" value="RskA_C"/>
</dbReference>
<dbReference type="GO" id="GO:0016989">
    <property type="term" value="F:sigma factor antagonist activity"/>
    <property type="evidence" value="ECO:0007669"/>
    <property type="project" value="TreeGrafter"/>
</dbReference>
<evidence type="ECO:0000259" key="2">
    <source>
        <dbReference type="Pfam" id="PF10099"/>
    </source>
</evidence>
<feature type="transmembrane region" description="Helical" evidence="1">
    <location>
        <begin position="110"/>
        <end position="131"/>
    </location>
</feature>
<evidence type="ECO:0000313" key="3">
    <source>
        <dbReference type="EMBL" id="AZN41198.1"/>
    </source>
</evidence>
<dbReference type="RefSeq" id="WP_126016905.1">
    <property type="nucleotide sequence ID" value="NZ_CP034437.1"/>
</dbReference>
<dbReference type="GO" id="GO:0006417">
    <property type="term" value="P:regulation of translation"/>
    <property type="evidence" value="ECO:0007669"/>
    <property type="project" value="TreeGrafter"/>
</dbReference>
<evidence type="ECO:0000256" key="1">
    <source>
        <dbReference type="SAM" id="Phobius"/>
    </source>
</evidence>
<dbReference type="EMBL" id="CP034437">
    <property type="protein sequence ID" value="AZN41198.1"/>
    <property type="molecule type" value="Genomic_DNA"/>
</dbReference>
<keyword evidence="1" id="KW-0472">Membrane</keyword>
<accession>A0A3S9A636</accession>
<dbReference type="KEGG" id="palb:EJC50_17110"/>
<dbReference type="InterPro" id="IPR051474">
    <property type="entry name" value="Anti-sigma-K/W_factor"/>
</dbReference>
<dbReference type="PANTHER" id="PTHR37461">
    <property type="entry name" value="ANTI-SIGMA-K FACTOR RSKA"/>
    <property type="match status" value="1"/>
</dbReference>
<sequence length="264" mass="29744">MMMLDAASNDCCPFYREEDWIDLYVSGKPSDIRIAMLQHKEACAYCRNAAAEWQDLLASNEVVQASDDAANVEFGDLMPSPAVRRSLVKQVRKQGLQHRIRSVTRSRRRWITAAASGVVLIICLMGLSRMVHEPANQRNHYVQQHEPQAMPFMSDPHTASYQVHPSNEELGDGYVWFNDDSKEVLVMLEGMLPSDTHDVQAWAVNERGRENLGLLHHSEAGRAHLYIKKESLASVDIIVLTVEPLGGSISPTTPDAYIIRLQHR</sequence>
<dbReference type="AlphaFoldDB" id="A0A3S9A636"/>